<accession>A0A8J8SIR2</accession>
<dbReference type="CDD" id="cd21510">
    <property type="entry name" value="agarase_cat"/>
    <property type="match status" value="1"/>
</dbReference>
<evidence type="ECO:0000313" key="4">
    <source>
        <dbReference type="EMBL" id="QUI24778.1"/>
    </source>
</evidence>
<dbReference type="Gene3D" id="1.20.1270.90">
    <property type="entry name" value="AF1782-like"/>
    <property type="match status" value="1"/>
</dbReference>
<dbReference type="RefSeq" id="WP_212695474.1">
    <property type="nucleotide sequence ID" value="NZ_CP058649.1"/>
</dbReference>
<feature type="domain" description="Beta-porphyranase A C-terminal" evidence="2">
    <location>
        <begin position="757"/>
        <end position="833"/>
    </location>
</feature>
<evidence type="ECO:0000256" key="1">
    <source>
        <dbReference type="SAM" id="Phobius"/>
    </source>
</evidence>
<dbReference type="KEGG" id="vpy:HZI73_21835"/>
<reference evidence="4" key="1">
    <citation type="submission" date="2020-07" db="EMBL/GenBank/DDBJ databases">
        <title>Vallitalea pronyensis genome.</title>
        <authorList>
            <person name="Postec A."/>
        </authorList>
    </citation>
    <scope>NUCLEOTIDE SEQUENCE</scope>
    <source>
        <strain evidence="4">FatNI3</strain>
    </source>
</reference>
<keyword evidence="1" id="KW-0472">Membrane</keyword>
<dbReference type="AlphaFoldDB" id="A0A8J8SIR2"/>
<dbReference type="Proteomes" id="UP000683246">
    <property type="component" value="Chromosome"/>
</dbReference>
<evidence type="ECO:0000259" key="2">
    <source>
        <dbReference type="Pfam" id="PF18040"/>
    </source>
</evidence>
<feature type="transmembrane region" description="Helical" evidence="1">
    <location>
        <begin position="12"/>
        <end position="34"/>
    </location>
</feature>
<organism evidence="4 5">
    <name type="scientific">Vallitalea pronyensis</name>
    <dbReference type="NCBI Taxonomy" id="1348613"/>
    <lineage>
        <taxon>Bacteria</taxon>
        <taxon>Bacillati</taxon>
        <taxon>Bacillota</taxon>
        <taxon>Clostridia</taxon>
        <taxon>Lachnospirales</taxon>
        <taxon>Vallitaleaceae</taxon>
        <taxon>Vallitalea</taxon>
    </lineage>
</organism>
<dbReference type="Gene3D" id="3.20.20.80">
    <property type="entry name" value="Glycosidases"/>
    <property type="match status" value="1"/>
</dbReference>
<keyword evidence="1" id="KW-1133">Transmembrane helix</keyword>
<sequence>MKTKKGIRHQTIRLLSLGVLLFNMLTTIGGYPVYAEDIDDNTKYELPEEIRINKQDFDTIPNVIAKYEGINPNRVAYIERVNGEKRIQRINFIDYEDDHVQINGEMTFDIPEEVAKVARFFKDFRFEGEVASDMKLSLINPNGESFTWQILPGHVWHDGITGLPNTYTKTGWISSQNTGLMEPWQIKDSDGHIIYDGYKLVIHGTGKLKDIYIWEEDGVMPTYDITGYTIMGADKPWIDDVKITVDATKNLSVNGVNKLDERKFKRYHVNSGPIGLESNDTSYNVLDQAYHSITTQNGFLPGRGAFHFNLLERYMGMVEDAEKPGYADYSVFNERFAPNRDLAHKYDTLYPTIGNDYVVTTDGWPTWQAVNPKDIHVAAPRLDRFEEAAELTGKLVAGFHTKFYNRGPKYLEVKNESTISVEWPYLNTHPDKAWDYLADFHNQVAAAIKKESPETLVGGPSSAFMYLEKDDFDEAKKQLAFMDATKESLDYYSHHFYENGPMLIHERDNNPDGFLAGRLEAVFELLNNHMVLTDNVKPILITEEGTYNNGGTPIDYFKKLRTYNGYMLRFINMSDTIDMITPYVYPIINWRPNSNGTFYRYNDSQTGLAGTTPLMYYLDIWKDYRGAFLPVESDNHQVYTHAVQHGRKIYVAVQNLNAARAYINLNIETGKANIVDVKRKRTFLELGELTHEEITVKDIKRVPMRVEEMTIFEITLDKEPKFSNTLHRDTYYGDKTLVKTGLKPADFTITCDVKNLEGSMLRIGFGKTGYGFTKDMTIHVNGIEYRKDLSFTHKEGDFFGYVDIKLNKQIIKDKNDITVSIPEEGGYISNITLYNDYLGRKPKRYNTNRLKHCIKKAKADMNSVAISTDNGNDLEEGILWVTQEVKDTYQYVIESAEIALDDPVATRHDVDQIMDDLLLAGQMFRLNTKEALNK</sequence>
<keyword evidence="5" id="KW-1185">Reference proteome</keyword>
<proteinExistence type="predicted"/>
<dbReference type="Gene3D" id="2.60.120.1200">
    <property type="match status" value="1"/>
</dbReference>
<gene>
    <name evidence="4" type="ORF">HZI73_21835</name>
</gene>
<dbReference type="InterPro" id="IPR040527">
    <property type="entry name" value="Beta-sand_Porphyrn"/>
</dbReference>
<dbReference type="InterPro" id="IPR041224">
    <property type="entry name" value="BPA_C"/>
</dbReference>
<feature type="domain" description="Porphyranase beta-sandwich" evidence="3">
    <location>
        <begin position="638"/>
        <end position="737"/>
    </location>
</feature>
<name>A0A8J8SIR2_9FIRM</name>
<evidence type="ECO:0000259" key="3">
    <source>
        <dbReference type="Pfam" id="PF18206"/>
    </source>
</evidence>
<dbReference type="Pfam" id="PF18206">
    <property type="entry name" value="Porphyrn_cat_1"/>
    <property type="match status" value="1"/>
</dbReference>
<evidence type="ECO:0008006" key="6">
    <source>
        <dbReference type="Google" id="ProtNLM"/>
    </source>
</evidence>
<dbReference type="EMBL" id="CP058649">
    <property type="protein sequence ID" value="QUI24778.1"/>
    <property type="molecule type" value="Genomic_DNA"/>
</dbReference>
<keyword evidence="1" id="KW-0812">Transmembrane</keyword>
<dbReference type="SUPFAM" id="SSF51445">
    <property type="entry name" value="(Trans)glycosidases"/>
    <property type="match status" value="1"/>
</dbReference>
<evidence type="ECO:0000313" key="5">
    <source>
        <dbReference type="Proteomes" id="UP000683246"/>
    </source>
</evidence>
<protein>
    <recommendedName>
        <fullName evidence="6">Beta-agarase</fullName>
    </recommendedName>
</protein>
<dbReference type="Pfam" id="PF18040">
    <property type="entry name" value="BPA_C"/>
    <property type="match status" value="1"/>
</dbReference>
<dbReference type="InterPro" id="IPR017853">
    <property type="entry name" value="GH"/>
</dbReference>